<sequence length="1511" mass="164189">THLRCCAVDSNGWQLYIGSQWDLMVNADARNLGSRIPQWSPLYKFVPESCCLSLIDPRTLWPSGKVRNKEQCQYFPYGPPNKLSGAFNDAVNYKGCFQAGAEVMGFYSNFLGYIGFSLFIIMIIGIISSLALIVTINKDMKMFIRFQQIATKAMPPDLIRRSPAGSRRNAECPIVSGGRAPAVSAAAPLAPEDPHGPAQQRLGGQHHISDRAHFSHASAQYVRCRLVLPLLDAAAVKRGSFLDSSVTGTETVVEVLSDCCDADEASVVVVGVVVVVVDVLVEVVVVIGVVVVVLVDVVVVVVDVVVVVVGMVLTDWNTWTSRSALSPVEIPFTRTLPHCSTMLLASPSIRKDTLAADGSTRLVVSRLVHISSESDEFKARMHQASFAADSSAVALAAGHGLNRNAVLLTKFTVTVGLAESAQTSVQFASPWRKTFKKASPSARLELLSQGATCSGAGVQPDHDFVDRIHEDSPVSFGCVAEVKAPKRLLSQKSLQCGAPVATGGALDGRDWESFVGTVGWSTQHQATIFAPEPLKWTSKPPVRVDLATWNLRAGQSSLERDTKWHSTGCKVFCNSGLTDDCRRVAQPKTSGQLRAEGLRPNQGLGRLLMQRADGQQGQKRRSCGSGVGCNELKYQKLLKPNLHDKSFAICISLGPPSFSSKRDCLTCHVQPRLLMLPPGASQAAGSATAATAAARLSDTRQMFGCAPSPSVRQPSRGPTETNRESSQTPAARATALRLVTIEAEMAHSDMMLAVQQRTSTDAQTWQSSWPKYQQPWVTSSTELNGRTQTPRSRSAMARFEMNTAVALERRLGWVATASSTRQLPNTVASAIRHRGVPVATAVSRSSVWLTHTGASGAAAREVLLDANGCCMMLTMRSSGYCRPRSPLSKRALLPLHHCSFLTPLVLLLLVVHLAIGLQAKPGQGDLGDAPAGVADHRKPPRILDFKVYGLYKWLSWSAPLRELTGEQVVSGNFYLELLYNGEDLGSKPDPAGNDQLSIKLPDLGSNLLDVTDVLILFKSEHLGNKSLTCSFPLARMGKNLCNFTTVNKYIALVVRERIRLHSCRQSSNLRGADGTFSCSLAYDEECSVSTSPKVSLSSCAMTSASHRPWWMAQTDRSFQFERIELHSAAEFNQWTKNFQLSVENSICVNGKNGNLFVRKSFNCEATGSWVMVTALDSDVRLTICQLVAHGSPGGCGEISKPQADSDDDKDDSTAGSNGQACQRTLRSHLGQGRAAYPGGLNCQWTLAPPHRSAKLLLQFPEFSTAGPQDYVAVYEGASVGGKLLGKFYGKAGGKTAPPSYSEPSVFGAKNYLMSGSTSNAVTVQFVTARVANGKKPLPRSADKYGGFLIKFTIVKDDEYLDNGKRSDFSDPLRKCNLPSYAEKLYTLCYNRGRINPIYLYGNETGGKMLQAYVSSNGKIPLPPINIELMGEKLGVTLFRVPEIEADLTDAKVGSWCRAYKKPEVPPRYFSECCCRYCSLRYLSRYCMWDYSSTSDCALTTNRTGLVFSPPH</sequence>
<keyword evidence="5" id="KW-0472">Membrane</keyword>
<reference evidence="8" key="1">
    <citation type="submission" date="2016-11" db="UniProtKB">
        <authorList>
            <consortium name="WormBaseParasite"/>
        </authorList>
    </citation>
    <scope>IDENTIFICATION</scope>
</reference>
<evidence type="ECO:0000256" key="2">
    <source>
        <dbReference type="ARBA" id="ARBA00023157"/>
    </source>
</evidence>
<proteinExistence type="inferred from homology"/>
<organism evidence="7 8">
    <name type="scientific">Macrostomum lignano</name>
    <dbReference type="NCBI Taxonomy" id="282301"/>
    <lineage>
        <taxon>Eukaryota</taxon>
        <taxon>Metazoa</taxon>
        <taxon>Spiralia</taxon>
        <taxon>Lophotrochozoa</taxon>
        <taxon>Platyhelminthes</taxon>
        <taxon>Rhabditophora</taxon>
        <taxon>Macrostomorpha</taxon>
        <taxon>Macrostomida</taxon>
        <taxon>Macrostomidae</taxon>
        <taxon>Macrostomum</taxon>
    </lineage>
</organism>
<keyword evidence="2" id="KW-1015">Disulfide bond</keyword>
<dbReference type="SUPFAM" id="SSF49854">
    <property type="entry name" value="Spermadhesin, CUB domain"/>
    <property type="match status" value="1"/>
</dbReference>
<feature type="transmembrane region" description="Helical" evidence="5">
    <location>
        <begin position="297"/>
        <end position="316"/>
    </location>
</feature>
<comment type="caution">
    <text evidence="3">Lacks conserved residue(s) required for the propagation of feature annotation.</text>
</comment>
<evidence type="ECO:0000256" key="4">
    <source>
        <dbReference type="SAM" id="MobiDB-lite"/>
    </source>
</evidence>
<dbReference type="Gene3D" id="2.60.120.290">
    <property type="entry name" value="Spermadhesin, CUB domain"/>
    <property type="match status" value="1"/>
</dbReference>
<accession>A0A1I8ICM9</accession>
<evidence type="ECO:0000256" key="3">
    <source>
        <dbReference type="PROSITE-ProRule" id="PRU00059"/>
    </source>
</evidence>
<dbReference type="WBParaSite" id="maker-uti_cns_0011391-snap-gene-0.3-mRNA-1">
    <property type="protein sequence ID" value="maker-uti_cns_0011391-snap-gene-0.3-mRNA-1"/>
    <property type="gene ID" value="maker-uti_cns_0011391-snap-gene-0.3"/>
</dbReference>
<dbReference type="InterPro" id="IPR036438">
    <property type="entry name" value="Insulin-like_sf"/>
</dbReference>
<keyword evidence="5" id="KW-1133">Transmembrane helix</keyword>
<protein>
    <submittedName>
        <fullName evidence="8">CUB domain-containing protein</fullName>
    </submittedName>
</protein>
<dbReference type="PROSITE" id="PS01180">
    <property type="entry name" value="CUB"/>
    <property type="match status" value="1"/>
</dbReference>
<evidence type="ECO:0000313" key="7">
    <source>
        <dbReference type="Proteomes" id="UP000095280"/>
    </source>
</evidence>
<keyword evidence="5" id="KW-0812">Transmembrane</keyword>
<feature type="compositionally biased region" description="Polar residues" evidence="4">
    <location>
        <begin position="710"/>
        <end position="729"/>
    </location>
</feature>
<name>A0A1I8ICM9_9PLAT</name>
<dbReference type="CDD" id="cd00041">
    <property type="entry name" value="CUB"/>
    <property type="match status" value="1"/>
</dbReference>
<feature type="region of interest" description="Disordered" evidence="4">
    <location>
        <begin position="702"/>
        <end position="731"/>
    </location>
</feature>
<evidence type="ECO:0000256" key="1">
    <source>
        <dbReference type="ARBA" id="ARBA00009034"/>
    </source>
</evidence>
<evidence type="ECO:0000313" key="8">
    <source>
        <dbReference type="WBParaSite" id="maker-uti_cns_0011391-snap-gene-0.3-mRNA-1"/>
    </source>
</evidence>
<dbReference type="Proteomes" id="UP000095280">
    <property type="component" value="Unplaced"/>
</dbReference>
<dbReference type="Gene3D" id="2.60.120.260">
    <property type="entry name" value="Galactose-binding domain-like"/>
    <property type="match status" value="1"/>
</dbReference>
<dbReference type="InterPro" id="IPR000859">
    <property type="entry name" value="CUB_dom"/>
</dbReference>
<evidence type="ECO:0000259" key="6">
    <source>
        <dbReference type="PROSITE" id="PS01180"/>
    </source>
</evidence>
<feature type="transmembrane region" description="Helical" evidence="5">
    <location>
        <begin position="267"/>
        <end position="291"/>
    </location>
</feature>
<dbReference type="SMART" id="SM00042">
    <property type="entry name" value="CUB"/>
    <property type="match status" value="1"/>
</dbReference>
<feature type="region of interest" description="Disordered" evidence="4">
    <location>
        <begin position="1195"/>
        <end position="1219"/>
    </location>
</feature>
<feature type="transmembrane region" description="Helical" evidence="5">
    <location>
        <begin position="110"/>
        <end position="136"/>
    </location>
</feature>
<keyword evidence="7" id="KW-1185">Reference proteome</keyword>
<dbReference type="InterPro" id="IPR022353">
    <property type="entry name" value="Insulin_CS"/>
</dbReference>
<dbReference type="PROSITE" id="PS00262">
    <property type="entry name" value="INSULIN"/>
    <property type="match status" value="1"/>
</dbReference>
<comment type="similarity">
    <text evidence="1">Belongs to the insulin family.</text>
</comment>
<dbReference type="SUPFAM" id="SSF56994">
    <property type="entry name" value="Insulin-like"/>
    <property type="match status" value="1"/>
</dbReference>
<dbReference type="InterPro" id="IPR035914">
    <property type="entry name" value="Sperma_CUB_dom_sf"/>
</dbReference>
<feature type="domain" description="CUB" evidence="6">
    <location>
        <begin position="1221"/>
        <end position="1354"/>
    </location>
</feature>
<evidence type="ECO:0000256" key="5">
    <source>
        <dbReference type="SAM" id="Phobius"/>
    </source>
</evidence>